<protein>
    <submittedName>
        <fullName evidence="2">CoA transferase</fullName>
    </submittedName>
</protein>
<dbReference type="GO" id="GO:0008410">
    <property type="term" value="F:CoA-transferase activity"/>
    <property type="evidence" value="ECO:0007669"/>
    <property type="project" value="TreeGrafter"/>
</dbReference>
<evidence type="ECO:0000313" key="2">
    <source>
        <dbReference type="EMBL" id="ASE38901.1"/>
    </source>
</evidence>
<dbReference type="InterPro" id="IPR044855">
    <property type="entry name" value="CoA-Trfase_III_dom3_sf"/>
</dbReference>
<dbReference type="AlphaFoldDB" id="A0A1Z3U6K9"/>
<sequence length="392" mass="41883">MMSVQPRGPLSGYRILELATTLSGPIGAMLLADQGADVIKLESPGGDQLRNAGGSRKGVAGLATMFLNANRNKRSIVADLKSDEGRDTARALAAASDVVIQNFRPGVVERLGLSYDDLRKLRPDLIYVSIDGVGEVGPDRNRRVYDTVVQALSGFAAAQADRITGAPGTVQNAVVDKATSMTVWQAVTAALLHRERTGEGQHVRISMLSVALSFLWPETMSGSTLIGDDVRKGGSMSAVQYVFPTRDGHVMVGFVGDEEFAAVARVVERPEWIDDPRFSGVGPRFANAGELNALLAERLTTRSSDDWLHRLREADAVFAPVNSPDAVHLDPQVVAIGAIEEHDHPVAGRIRQPAHPIRFGASPAAYQRHAPALGEHTDEILAELAADAGGQP</sequence>
<dbReference type="Gene3D" id="3.30.1540.10">
    <property type="entry name" value="formyl-coa transferase, domain 3"/>
    <property type="match status" value="1"/>
</dbReference>
<name>A0A1Z3U6K9_BREVE</name>
<dbReference type="InterPro" id="IPR023606">
    <property type="entry name" value="CoA-Trfase_III_dom_1_sf"/>
</dbReference>
<keyword evidence="1 2" id="KW-0808">Transferase</keyword>
<dbReference type="PANTHER" id="PTHR48207">
    <property type="entry name" value="SUCCINATE--HYDROXYMETHYLGLUTARATE COA-TRANSFERASE"/>
    <property type="match status" value="1"/>
</dbReference>
<reference evidence="3" key="1">
    <citation type="submission" date="2017-06" db="EMBL/GenBank/DDBJ databases">
        <title>FDA dAtabase for Regulatory Grade micrObial Sequences (FDA-ARGOS): Supporting development and validation of Infectious Disease Dx tests.</title>
        <authorList>
            <person name="Minogue T."/>
            <person name="Wolcott M."/>
            <person name="Wasieloski L."/>
            <person name="Aguilar W."/>
            <person name="Moore D."/>
            <person name="Tallon L."/>
            <person name="Sadzewicz L."/>
            <person name="Sengamalay N."/>
            <person name="Ott S."/>
            <person name="Godinez A."/>
            <person name="Nagaraj S."/>
            <person name="Nadendla S."/>
            <person name="Geyer C."/>
            <person name="Sichtig H."/>
        </authorList>
    </citation>
    <scope>NUCLEOTIDE SEQUENCE [LARGE SCALE GENOMIC DNA]</scope>
    <source>
        <strain evidence="3">FDAARGOS_289</strain>
    </source>
</reference>
<proteinExistence type="predicted"/>
<organism evidence="2 3">
    <name type="scientific">Brevundimonas vesicularis</name>
    <name type="common">Pseudomonas vesicularis</name>
    <dbReference type="NCBI Taxonomy" id="41276"/>
    <lineage>
        <taxon>Bacteria</taxon>
        <taxon>Pseudomonadati</taxon>
        <taxon>Pseudomonadota</taxon>
        <taxon>Alphaproteobacteria</taxon>
        <taxon>Caulobacterales</taxon>
        <taxon>Caulobacteraceae</taxon>
        <taxon>Brevundimonas</taxon>
    </lineage>
</organism>
<accession>A0A1Z3U6K9</accession>
<dbReference type="PANTHER" id="PTHR48207:SF3">
    <property type="entry name" value="SUCCINATE--HYDROXYMETHYLGLUTARATE COA-TRANSFERASE"/>
    <property type="match status" value="1"/>
</dbReference>
<dbReference type="SUPFAM" id="SSF89796">
    <property type="entry name" value="CoA-transferase family III (CaiB/BaiF)"/>
    <property type="match status" value="1"/>
</dbReference>
<dbReference type="Proteomes" id="UP000197050">
    <property type="component" value="Chromosome"/>
</dbReference>
<dbReference type="InterPro" id="IPR003673">
    <property type="entry name" value="CoA-Trfase_fam_III"/>
</dbReference>
<dbReference type="EMBL" id="CP022048">
    <property type="protein sequence ID" value="ASE38901.1"/>
    <property type="molecule type" value="Genomic_DNA"/>
</dbReference>
<dbReference type="InterPro" id="IPR050483">
    <property type="entry name" value="CoA-transferase_III_domain"/>
</dbReference>
<evidence type="ECO:0000313" key="3">
    <source>
        <dbReference type="Proteomes" id="UP000197050"/>
    </source>
</evidence>
<dbReference type="Pfam" id="PF02515">
    <property type="entry name" value="CoA_transf_3"/>
    <property type="match status" value="1"/>
</dbReference>
<dbReference type="KEGG" id="bvc:CEP68_04975"/>
<gene>
    <name evidence="2" type="ORF">CEP68_04975</name>
</gene>
<dbReference type="Gene3D" id="3.40.50.10540">
    <property type="entry name" value="Crotonobetainyl-coa:carnitine coa-transferase, domain 1"/>
    <property type="match status" value="1"/>
</dbReference>
<evidence type="ECO:0000256" key="1">
    <source>
        <dbReference type="ARBA" id="ARBA00022679"/>
    </source>
</evidence>